<comment type="cofactor">
    <cofactor evidence="5">
        <name>Mg(2+)</name>
        <dbReference type="ChEBI" id="CHEBI:18420"/>
    </cofactor>
</comment>
<evidence type="ECO:0000313" key="7">
    <source>
        <dbReference type="Proteomes" id="UP000593580"/>
    </source>
</evidence>
<dbReference type="PANTHER" id="PTHR23407">
    <property type="entry name" value="ATPASE INHIBITOR/5-FORMYLTETRAHYDROFOLATE CYCLO-LIGASE"/>
    <property type="match status" value="1"/>
</dbReference>
<dbReference type="Gene3D" id="3.40.50.10420">
    <property type="entry name" value="NagB/RpiA/CoA transferase-like"/>
    <property type="match status" value="1"/>
</dbReference>
<dbReference type="Proteomes" id="UP000593580">
    <property type="component" value="Chromosome"/>
</dbReference>
<dbReference type="EMBL" id="CP041406">
    <property type="protein sequence ID" value="QOP46013.1"/>
    <property type="molecule type" value="Genomic_DNA"/>
</dbReference>
<comment type="similarity">
    <text evidence="1 5">Belongs to the 5-formyltetrahydrofolate cyclo-ligase family.</text>
</comment>
<dbReference type="InterPro" id="IPR002698">
    <property type="entry name" value="FTHF_cligase"/>
</dbReference>
<sequence length="189" mass="22198">MPLTKSQFREKCLKKLSSSGHIRKNYSTYLLNRSLLRELSAKKRKNILFYYPLQNEADIRKVLQKMRKKHNVFVPFMVGKSFKMVPFRLPLKKKKFGILEAGNTLRDIKKIDIAIVPVVGVDGNLQRIGFGKGMYDRFFEKLQKRPYTIFIQPELCYTKEKICDAYDVTGDMLLTPTKRIMNKAIKKRK</sequence>
<dbReference type="InterPro" id="IPR037171">
    <property type="entry name" value="NagB/RpiA_transferase-like"/>
</dbReference>
<evidence type="ECO:0000256" key="4">
    <source>
        <dbReference type="PIRSR" id="PIRSR006806-1"/>
    </source>
</evidence>
<organism evidence="6 7">
    <name type="scientific">Sulfurimonas paralvinellae</name>
    <dbReference type="NCBI Taxonomy" id="317658"/>
    <lineage>
        <taxon>Bacteria</taxon>
        <taxon>Pseudomonadati</taxon>
        <taxon>Campylobacterota</taxon>
        <taxon>Epsilonproteobacteria</taxon>
        <taxon>Campylobacterales</taxon>
        <taxon>Sulfurimonadaceae</taxon>
        <taxon>Sulfurimonas</taxon>
    </lineage>
</organism>
<dbReference type="GO" id="GO:0046872">
    <property type="term" value="F:metal ion binding"/>
    <property type="evidence" value="ECO:0007669"/>
    <property type="project" value="UniProtKB-KW"/>
</dbReference>
<dbReference type="NCBIfam" id="TIGR02727">
    <property type="entry name" value="MTHFS_bact"/>
    <property type="match status" value="1"/>
</dbReference>
<accession>A0A7M1B8E9</accession>
<keyword evidence="5" id="KW-0460">Magnesium</keyword>
<keyword evidence="5" id="KW-0479">Metal-binding</keyword>
<dbReference type="PANTHER" id="PTHR23407:SF1">
    <property type="entry name" value="5-FORMYLTETRAHYDROFOLATE CYCLO-LIGASE"/>
    <property type="match status" value="1"/>
</dbReference>
<protein>
    <recommendedName>
        <fullName evidence="5">5-formyltetrahydrofolate cyclo-ligase</fullName>
        <ecNumber evidence="5">6.3.3.2</ecNumber>
    </recommendedName>
</protein>
<comment type="catalytic activity">
    <reaction evidence="5">
        <text>(6S)-5-formyl-5,6,7,8-tetrahydrofolate + ATP = (6R)-5,10-methenyltetrahydrofolate + ADP + phosphate</text>
        <dbReference type="Rhea" id="RHEA:10488"/>
        <dbReference type="ChEBI" id="CHEBI:30616"/>
        <dbReference type="ChEBI" id="CHEBI:43474"/>
        <dbReference type="ChEBI" id="CHEBI:57455"/>
        <dbReference type="ChEBI" id="CHEBI:57457"/>
        <dbReference type="ChEBI" id="CHEBI:456216"/>
        <dbReference type="EC" id="6.3.3.2"/>
    </reaction>
</comment>
<dbReference type="InterPro" id="IPR024185">
    <property type="entry name" value="FTHF_cligase-like_sf"/>
</dbReference>
<feature type="binding site" evidence="4">
    <location>
        <begin position="5"/>
        <end position="9"/>
    </location>
    <ligand>
        <name>ATP</name>
        <dbReference type="ChEBI" id="CHEBI:30616"/>
    </ligand>
</feature>
<dbReference type="RefSeq" id="WP_193110093.1">
    <property type="nucleotide sequence ID" value="NZ_CP041406.1"/>
</dbReference>
<keyword evidence="2 4" id="KW-0547">Nucleotide-binding</keyword>
<evidence type="ECO:0000256" key="2">
    <source>
        <dbReference type="ARBA" id="ARBA00022741"/>
    </source>
</evidence>
<dbReference type="GO" id="GO:0009396">
    <property type="term" value="P:folic acid-containing compound biosynthetic process"/>
    <property type="evidence" value="ECO:0007669"/>
    <property type="project" value="TreeGrafter"/>
</dbReference>
<dbReference type="SUPFAM" id="SSF100950">
    <property type="entry name" value="NagB/RpiA/CoA transferase-like"/>
    <property type="match status" value="1"/>
</dbReference>
<feature type="binding site" evidence="4">
    <location>
        <position position="56"/>
    </location>
    <ligand>
        <name>substrate</name>
    </ligand>
</feature>
<keyword evidence="3 4" id="KW-0067">ATP-binding</keyword>
<evidence type="ECO:0000256" key="5">
    <source>
        <dbReference type="RuleBase" id="RU361279"/>
    </source>
</evidence>
<dbReference type="EC" id="6.3.3.2" evidence="5"/>
<dbReference type="AlphaFoldDB" id="A0A7M1B8E9"/>
<evidence type="ECO:0000256" key="1">
    <source>
        <dbReference type="ARBA" id="ARBA00010638"/>
    </source>
</evidence>
<dbReference type="GO" id="GO:0030272">
    <property type="term" value="F:5-formyltetrahydrofolate cyclo-ligase activity"/>
    <property type="evidence" value="ECO:0007669"/>
    <property type="project" value="UniProtKB-EC"/>
</dbReference>
<gene>
    <name evidence="6" type="ORF">FM071_06770</name>
</gene>
<dbReference type="Pfam" id="PF01812">
    <property type="entry name" value="5-FTHF_cyc-lig"/>
    <property type="match status" value="1"/>
</dbReference>
<feature type="binding site" evidence="4">
    <location>
        <begin position="127"/>
        <end position="135"/>
    </location>
    <ligand>
        <name>ATP</name>
        <dbReference type="ChEBI" id="CHEBI:30616"/>
    </ligand>
</feature>
<dbReference type="KEGG" id="spal:FM071_06770"/>
<evidence type="ECO:0000256" key="3">
    <source>
        <dbReference type="ARBA" id="ARBA00022840"/>
    </source>
</evidence>
<name>A0A7M1B8E9_9BACT</name>
<dbReference type="GO" id="GO:0035999">
    <property type="term" value="P:tetrahydrofolate interconversion"/>
    <property type="evidence" value="ECO:0007669"/>
    <property type="project" value="TreeGrafter"/>
</dbReference>
<reference evidence="6 7" key="1">
    <citation type="submission" date="2019-07" db="EMBL/GenBank/DDBJ databases">
        <title>Sulfurimonas paralvinellae sp. nov., a novel mesophilic, hydrogen- and sulfur-oxidizing chemolithoautotroph within the Epsilonproteo- bacteria isolated from a deep-sea hydrothermal vent polychaete nest, reclassification of Thiomicrospira denitrificans as Sulfurimonas denitrificans comb. nov. and emended description of the genus Sulfurimonas.</title>
        <authorList>
            <person name="Wang S."/>
            <person name="Jiang L."/>
            <person name="Shao Z."/>
        </authorList>
    </citation>
    <scope>NUCLEOTIDE SEQUENCE [LARGE SCALE GENOMIC DNA]</scope>
    <source>
        <strain evidence="6 7">GO25</strain>
    </source>
</reference>
<dbReference type="GO" id="GO:0005524">
    <property type="term" value="F:ATP binding"/>
    <property type="evidence" value="ECO:0007669"/>
    <property type="project" value="UniProtKB-KW"/>
</dbReference>
<keyword evidence="6" id="KW-0436">Ligase</keyword>
<proteinExistence type="inferred from homology"/>
<keyword evidence="7" id="KW-1185">Reference proteome</keyword>
<dbReference type="PIRSF" id="PIRSF006806">
    <property type="entry name" value="FTHF_cligase"/>
    <property type="match status" value="1"/>
</dbReference>
<evidence type="ECO:0000313" key="6">
    <source>
        <dbReference type="EMBL" id="QOP46013.1"/>
    </source>
</evidence>